<keyword evidence="13" id="KW-1185">Reference proteome</keyword>
<evidence type="ECO:0000256" key="4">
    <source>
        <dbReference type="ARBA" id="ARBA00022989"/>
    </source>
</evidence>
<dbReference type="PROSITE" id="PS50216">
    <property type="entry name" value="DHHC"/>
    <property type="match status" value="1"/>
</dbReference>
<feature type="transmembrane region" description="Helical" evidence="10">
    <location>
        <begin position="224"/>
        <end position="243"/>
    </location>
</feature>
<evidence type="ECO:0000313" key="12">
    <source>
        <dbReference type="EMBL" id="KAF9456906.1"/>
    </source>
</evidence>
<accession>A0A9P6C937</accession>
<evidence type="ECO:0000256" key="1">
    <source>
        <dbReference type="ARBA" id="ARBA00004141"/>
    </source>
</evidence>
<evidence type="ECO:0000256" key="3">
    <source>
        <dbReference type="ARBA" id="ARBA00022692"/>
    </source>
</evidence>
<dbReference type="GO" id="GO:0019706">
    <property type="term" value="F:protein-cysteine S-palmitoyltransferase activity"/>
    <property type="evidence" value="ECO:0007669"/>
    <property type="project" value="UniProtKB-EC"/>
</dbReference>
<sequence>MAVELKSLGAWKRALEEGGMNEYGVKRGKPLSDRNTKIAIFVLPTLFFYLMFMTLTILPWYTGILLAFALFFGMHHIVTRVLLNKSTYTDSVNSTPYFAGIICGSMVWVLFCWFTRLVQQTQSHSFTHFFFAVTVGLCAYNFFRAVTLDPGTCPKPASDGELKSIIEDLASEGRLNGQTFCIQCMARKPLRSKHCRVCDKCVARSDHHCPWVWNCVGSNNHRQFVLFVSTLVIGIILFDYLTYSSQVLQFPPIQQTSRHLALSQGIFAH</sequence>
<feature type="transmembrane region" description="Helical" evidence="10">
    <location>
        <begin position="126"/>
        <end position="143"/>
    </location>
</feature>
<evidence type="ECO:0000259" key="11">
    <source>
        <dbReference type="Pfam" id="PF01529"/>
    </source>
</evidence>
<feature type="transmembrane region" description="Helical" evidence="10">
    <location>
        <begin position="95"/>
        <end position="114"/>
    </location>
</feature>
<dbReference type="GO" id="GO:0016020">
    <property type="term" value="C:membrane"/>
    <property type="evidence" value="ECO:0007669"/>
    <property type="project" value="UniProtKB-SubCell"/>
</dbReference>
<organism evidence="12 13">
    <name type="scientific">Collybia nuda</name>
    <dbReference type="NCBI Taxonomy" id="64659"/>
    <lineage>
        <taxon>Eukaryota</taxon>
        <taxon>Fungi</taxon>
        <taxon>Dikarya</taxon>
        <taxon>Basidiomycota</taxon>
        <taxon>Agaricomycotina</taxon>
        <taxon>Agaricomycetes</taxon>
        <taxon>Agaricomycetidae</taxon>
        <taxon>Agaricales</taxon>
        <taxon>Tricholomatineae</taxon>
        <taxon>Clitocybaceae</taxon>
        <taxon>Collybia</taxon>
    </lineage>
</organism>
<keyword evidence="5 10" id="KW-0472">Membrane</keyword>
<evidence type="ECO:0000313" key="13">
    <source>
        <dbReference type="Proteomes" id="UP000807353"/>
    </source>
</evidence>
<evidence type="ECO:0000256" key="5">
    <source>
        <dbReference type="ARBA" id="ARBA00023136"/>
    </source>
</evidence>
<comment type="similarity">
    <text evidence="10">Belongs to the DHHC palmitoyltransferase family.</text>
</comment>
<dbReference type="AlphaFoldDB" id="A0A9P6C937"/>
<keyword evidence="6" id="KW-0564">Palmitate</keyword>
<evidence type="ECO:0000256" key="9">
    <source>
        <dbReference type="ARBA" id="ARBA00048048"/>
    </source>
</evidence>
<dbReference type="Pfam" id="PF01529">
    <property type="entry name" value="DHHC"/>
    <property type="match status" value="1"/>
</dbReference>
<proteinExistence type="inferred from homology"/>
<evidence type="ECO:0000256" key="7">
    <source>
        <dbReference type="ARBA" id="ARBA00023288"/>
    </source>
</evidence>
<keyword evidence="2 10" id="KW-0808">Transferase</keyword>
<name>A0A9P6C937_9AGAR</name>
<gene>
    <name evidence="12" type="ORF">BDZ94DRAFT_295143</name>
</gene>
<keyword evidence="8 10" id="KW-0012">Acyltransferase</keyword>
<keyword evidence="7" id="KW-0449">Lipoprotein</keyword>
<evidence type="ECO:0000256" key="8">
    <source>
        <dbReference type="ARBA" id="ARBA00023315"/>
    </source>
</evidence>
<dbReference type="Proteomes" id="UP000807353">
    <property type="component" value="Unassembled WGS sequence"/>
</dbReference>
<protein>
    <recommendedName>
        <fullName evidence="10">Palmitoyltransferase</fullName>
        <ecNumber evidence="10">2.3.1.225</ecNumber>
    </recommendedName>
</protein>
<comment type="subcellular location">
    <subcellularLocation>
        <location evidence="1">Membrane</location>
        <topology evidence="1">Multi-pass membrane protein</topology>
    </subcellularLocation>
</comment>
<comment type="caution">
    <text evidence="12">The sequence shown here is derived from an EMBL/GenBank/DDBJ whole genome shotgun (WGS) entry which is preliminary data.</text>
</comment>
<feature type="transmembrane region" description="Helical" evidence="10">
    <location>
        <begin position="64"/>
        <end position="83"/>
    </location>
</feature>
<dbReference type="OrthoDB" id="6781668at2759"/>
<evidence type="ECO:0000256" key="2">
    <source>
        <dbReference type="ARBA" id="ARBA00022679"/>
    </source>
</evidence>
<reference evidence="12" key="1">
    <citation type="submission" date="2020-11" db="EMBL/GenBank/DDBJ databases">
        <authorList>
            <consortium name="DOE Joint Genome Institute"/>
            <person name="Ahrendt S."/>
            <person name="Riley R."/>
            <person name="Andreopoulos W."/>
            <person name="Labutti K."/>
            <person name="Pangilinan J."/>
            <person name="Ruiz-Duenas F.J."/>
            <person name="Barrasa J.M."/>
            <person name="Sanchez-Garcia M."/>
            <person name="Camarero S."/>
            <person name="Miyauchi S."/>
            <person name="Serrano A."/>
            <person name="Linde D."/>
            <person name="Babiker R."/>
            <person name="Drula E."/>
            <person name="Ayuso-Fernandez I."/>
            <person name="Pacheco R."/>
            <person name="Padilla G."/>
            <person name="Ferreira P."/>
            <person name="Barriuso J."/>
            <person name="Kellner H."/>
            <person name="Castanera R."/>
            <person name="Alfaro M."/>
            <person name="Ramirez L."/>
            <person name="Pisabarro A.G."/>
            <person name="Kuo A."/>
            <person name="Tritt A."/>
            <person name="Lipzen A."/>
            <person name="He G."/>
            <person name="Yan M."/>
            <person name="Ng V."/>
            <person name="Cullen D."/>
            <person name="Martin F."/>
            <person name="Rosso M.-N."/>
            <person name="Henrissat B."/>
            <person name="Hibbett D."/>
            <person name="Martinez A.T."/>
            <person name="Grigoriev I.V."/>
        </authorList>
    </citation>
    <scope>NUCLEOTIDE SEQUENCE</scope>
    <source>
        <strain evidence="12">CBS 247.69</strain>
    </source>
</reference>
<comment type="catalytic activity">
    <reaction evidence="9 10">
        <text>L-cysteinyl-[protein] + hexadecanoyl-CoA = S-hexadecanoyl-L-cysteinyl-[protein] + CoA</text>
        <dbReference type="Rhea" id="RHEA:36683"/>
        <dbReference type="Rhea" id="RHEA-COMP:10131"/>
        <dbReference type="Rhea" id="RHEA-COMP:11032"/>
        <dbReference type="ChEBI" id="CHEBI:29950"/>
        <dbReference type="ChEBI" id="CHEBI:57287"/>
        <dbReference type="ChEBI" id="CHEBI:57379"/>
        <dbReference type="ChEBI" id="CHEBI:74151"/>
        <dbReference type="EC" id="2.3.1.225"/>
    </reaction>
</comment>
<dbReference type="InterPro" id="IPR039859">
    <property type="entry name" value="PFA4/ZDH16/20/ERF2-like"/>
</dbReference>
<keyword evidence="3 10" id="KW-0812">Transmembrane</keyword>
<evidence type="ECO:0000256" key="10">
    <source>
        <dbReference type="RuleBase" id="RU079119"/>
    </source>
</evidence>
<keyword evidence="4 10" id="KW-1133">Transmembrane helix</keyword>
<dbReference type="EMBL" id="MU150397">
    <property type="protein sequence ID" value="KAF9456906.1"/>
    <property type="molecule type" value="Genomic_DNA"/>
</dbReference>
<feature type="transmembrane region" description="Helical" evidence="10">
    <location>
        <begin position="38"/>
        <end position="58"/>
    </location>
</feature>
<feature type="domain" description="Palmitoyltransferase DHHC" evidence="11">
    <location>
        <begin position="177"/>
        <end position="246"/>
    </location>
</feature>
<dbReference type="InterPro" id="IPR001594">
    <property type="entry name" value="Palmitoyltrfase_DHHC"/>
</dbReference>
<dbReference type="PANTHER" id="PTHR12246">
    <property type="entry name" value="PALMITOYLTRANSFERASE ZDHHC16"/>
    <property type="match status" value="1"/>
</dbReference>
<comment type="domain">
    <text evidence="10">The DHHC domain is required for palmitoyltransferase activity.</text>
</comment>
<evidence type="ECO:0000256" key="6">
    <source>
        <dbReference type="ARBA" id="ARBA00023139"/>
    </source>
</evidence>
<dbReference type="EC" id="2.3.1.225" evidence="10"/>